<proteinExistence type="predicted"/>
<organism evidence="1 2">
    <name type="scientific">Penicillium roqueforti (strain FM164)</name>
    <dbReference type="NCBI Taxonomy" id="1365484"/>
    <lineage>
        <taxon>Eukaryota</taxon>
        <taxon>Fungi</taxon>
        <taxon>Dikarya</taxon>
        <taxon>Ascomycota</taxon>
        <taxon>Pezizomycotina</taxon>
        <taxon>Eurotiomycetes</taxon>
        <taxon>Eurotiomycetidae</taxon>
        <taxon>Eurotiales</taxon>
        <taxon>Aspergillaceae</taxon>
        <taxon>Penicillium</taxon>
    </lineage>
</organism>
<sequence>MNLIYGTCYPQVVERVQSCKPRACMPRPTGFDEEDQGYWKAHRATLLPAPNNEQLFGWGFHP</sequence>
<keyword evidence="2" id="KW-1185">Reference proteome</keyword>
<name>W6QMW2_PENRF</name>
<dbReference type="AlphaFoldDB" id="W6QMW2"/>
<evidence type="ECO:0000313" key="1">
    <source>
        <dbReference type="EMBL" id="CDM37740.1"/>
    </source>
</evidence>
<dbReference type="Proteomes" id="UP000030686">
    <property type="component" value="Unassembled WGS sequence"/>
</dbReference>
<gene>
    <name evidence="1" type="ORF">PROQFM164_S07g000088</name>
</gene>
<reference evidence="1" key="1">
    <citation type="journal article" date="2014" name="Nat. Commun.">
        <title>Multiple recent horizontal transfers of a large genomic region in cheese making fungi.</title>
        <authorList>
            <person name="Cheeseman K."/>
            <person name="Ropars J."/>
            <person name="Renault P."/>
            <person name="Dupont J."/>
            <person name="Gouzy J."/>
            <person name="Branca A."/>
            <person name="Abraham A.L."/>
            <person name="Ceppi M."/>
            <person name="Conseiller E."/>
            <person name="Debuchy R."/>
            <person name="Malagnac F."/>
            <person name="Goarin A."/>
            <person name="Silar P."/>
            <person name="Lacoste S."/>
            <person name="Sallet E."/>
            <person name="Bensimon A."/>
            <person name="Giraud T."/>
            <person name="Brygoo Y."/>
        </authorList>
    </citation>
    <scope>NUCLEOTIDE SEQUENCE [LARGE SCALE GENOMIC DNA]</scope>
    <source>
        <strain evidence="1">FM164</strain>
    </source>
</reference>
<protein>
    <submittedName>
        <fullName evidence="1">Uncharacterized protein</fullName>
    </submittedName>
</protein>
<evidence type="ECO:0000313" key="2">
    <source>
        <dbReference type="Proteomes" id="UP000030686"/>
    </source>
</evidence>
<dbReference type="EMBL" id="HG792021">
    <property type="protein sequence ID" value="CDM37740.1"/>
    <property type="molecule type" value="Genomic_DNA"/>
</dbReference>
<accession>W6QMW2</accession>